<dbReference type="PROSITE" id="PS51186">
    <property type="entry name" value="GNAT"/>
    <property type="match status" value="1"/>
</dbReference>
<dbReference type="RefSeq" id="WP_286290620.1">
    <property type="nucleotide sequence ID" value="NZ_JASXSZ010000009.1"/>
</dbReference>
<dbReference type="InterPro" id="IPR053144">
    <property type="entry name" value="Acetyltransferase_Butenolide"/>
</dbReference>
<protein>
    <submittedName>
        <fullName evidence="2">GNAT family N-acetyltransferase</fullName>
    </submittedName>
</protein>
<keyword evidence="3" id="KW-1185">Reference proteome</keyword>
<name>A0ABT7N457_9MICO</name>
<dbReference type="InterPro" id="IPR000182">
    <property type="entry name" value="GNAT_dom"/>
</dbReference>
<dbReference type="SUPFAM" id="SSF55729">
    <property type="entry name" value="Acyl-CoA N-acyltransferases (Nat)"/>
    <property type="match status" value="1"/>
</dbReference>
<organism evidence="2 3">
    <name type="scientific">Microbacterium candidum</name>
    <dbReference type="NCBI Taxonomy" id="3041922"/>
    <lineage>
        <taxon>Bacteria</taxon>
        <taxon>Bacillati</taxon>
        <taxon>Actinomycetota</taxon>
        <taxon>Actinomycetes</taxon>
        <taxon>Micrococcales</taxon>
        <taxon>Microbacteriaceae</taxon>
        <taxon>Microbacterium</taxon>
    </lineage>
</organism>
<dbReference type="CDD" id="cd04301">
    <property type="entry name" value="NAT_SF"/>
    <property type="match status" value="1"/>
</dbReference>
<proteinExistence type="predicted"/>
<reference evidence="2 3" key="1">
    <citation type="submission" date="2023-06" db="EMBL/GenBank/DDBJ databases">
        <title>Microbacterium sp. nov., isolated from a waste landfill.</title>
        <authorList>
            <person name="Wen W."/>
        </authorList>
    </citation>
    <scope>NUCLEOTIDE SEQUENCE [LARGE SCALE GENOMIC DNA]</scope>
    <source>
        <strain evidence="2 3">ASV49</strain>
    </source>
</reference>
<sequence length="138" mass="15509">MTSLDYVFDDDPARIQFDVVWGWLSTDAYWGRSRSREDVATQVARAWRVVGAYRQDTGEQVGFARAVSDGVTFAYLADVFVLPDHRGNALGKGLMRLMIDDGPGAHMRWTLFTNDAHGLYRQFGFAEPDETAMVRPAS</sequence>
<feature type="domain" description="N-acetyltransferase" evidence="1">
    <location>
        <begin position="6"/>
        <end position="138"/>
    </location>
</feature>
<gene>
    <name evidence="2" type="ORF">QSV35_19340</name>
</gene>
<comment type="caution">
    <text evidence="2">The sequence shown here is derived from an EMBL/GenBank/DDBJ whole genome shotgun (WGS) entry which is preliminary data.</text>
</comment>
<accession>A0ABT7N457</accession>
<dbReference type="Gene3D" id="3.40.630.30">
    <property type="match status" value="1"/>
</dbReference>
<dbReference type="Proteomes" id="UP001235064">
    <property type="component" value="Unassembled WGS sequence"/>
</dbReference>
<dbReference type="Pfam" id="PF13508">
    <property type="entry name" value="Acetyltransf_7"/>
    <property type="match status" value="1"/>
</dbReference>
<dbReference type="PANTHER" id="PTHR43233">
    <property type="entry name" value="FAMILY N-ACETYLTRANSFERASE, PUTATIVE (AFU_ORTHOLOGUE AFUA_6G03350)-RELATED"/>
    <property type="match status" value="1"/>
</dbReference>
<dbReference type="EMBL" id="JASXSZ010000009">
    <property type="protein sequence ID" value="MDL9981490.1"/>
    <property type="molecule type" value="Genomic_DNA"/>
</dbReference>
<dbReference type="InterPro" id="IPR016181">
    <property type="entry name" value="Acyl_CoA_acyltransferase"/>
</dbReference>
<dbReference type="PANTHER" id="PTHR43233:SF1">
    <property type="entry name" value="FAMILY N-ACETYLTRANSFERASE, PUTATIVE (AFU_ORTHOLOGUE AFUA_6G03350)-RELATED"/>
    <property type="match status" value="1"/>
</dbReference>
<evidence type="ECO:0000313" key="2">
    <source>
        <dbReference type="EMBL" id="MDL9981490.1"/>
    </source>
</evidence>
<evidence type="ECO:0000313" key="3">
    <source>
        <dbReference type="Proteomes" id="UP001235064"/>
    </source>
</evidence>
<evidence type="ECO:0000259" key="1">
    <source>
        <dbReference type="PROSITE" id="PS51186"/>
    </source>
</evidence>